<accession>A0A093V4M0</accession>
<reference key="1">
    <citation type="journal article" date="2014" name="PLoS Genet.">
        <title>Signature Gene Expression Reveals Novel Clues to the Molecular Mechanisms of Dimorphic Transition in Penicillium marneffei.</title>
        <authorList>
            <person name="Yang E."/>
            <person name="Wang G."/>
            <person name="Cai J."/>
            <person name="Woo P.C."/>
            <person name="Lau S.K."/>
            <person name="Yuen K.-Y."/>
            <person name="Chow W.-N."/>
            <person name="Lin X."/>
        </authorList>
    </citation>
    <scope>NUCLEOTIDE SEQUENCE [LARGE SCALE GENOMIC DNA]</scope>
    <source>
        <strain>PM1</strain>
    </source>
</reference>
<feature type="region of interest" description="Disordered" evidence="1">
    <location>
        <begin position="478"/>
        <end position="686"/>
    </location>
</feature>
<feature type="compositionally biased region" description="Polar residues" evidence="1">
    <location>
        <begin position="518"/>
        <end position="528"/>
    </location>
</feature>
<feature type="compositionally biased region" description="Basic and acidic residues" evidence="1">
    <location>
        <begin position="302"/>
        <end position="312"/>
    </location>
</feature>
<dbReference type="AlphaFoldDB" id="A0A093V4M0"/>
<comment type="caution">
    <text evidence="2">The sequence shown here is derived from an EMBL/GenBank/DDBJ whole genome shotgun (WGS) entry which is preliminary data.</text>
</comment>
<dbReference type="eggNOG" id="ENOG502RR01">
    <property type="taxonomic scope" value="Eukaryota"/>
</dbReference>
<protein>
    <submittedName>
        <fullName evidence="2">Uncharacterized protein</fullName>
    </submittedName>
</protein>
<sequence>MATFKKLFSAASPREEVQSVSSQQYANQYTNSPTRDPRTPASPYTYPLQSQSKQDVNRHYEGIERQFEQLHETFYSRTLASLRQFRYTKAGESSDQKNRYIDVVEALFSNHRYQMSSTRSMSPITPYNEDIADRNIIAQHFPQLNPQYSRPISGLYQEDVADRNISRSKSNPIYKGPRSSRLSVRSDDYEEKASSSRSKSQTRSHEPRTSYPPANLTKSPSRDVAVELPIPEKDQRRGQTLLRPQASAPDLSMVEIKTPDLASFPRPPTSGADTVVEEPSKEPEKMPEKASPKSPRKLSGKALEKAIEKALAEEEAVTDNSSVCSGRPSSDIEMSDSRQPADAKSSTSSRTSKKNVRDLIINTDITAIKKPSIRIEHCAIQPPTPRNPVPIPQNASIDEIVHSPLLTVGPNHLTAQPSPALDIDDLMKIFKQAYNNTTQKPNPPYPTFETLQEIIIREINSHDAFRKVPVPNDLLVTPPSSENSVHDDILLPPPGPSRVKPLLEKESPLSRLIRRRSNNGLQGRSSPAPNTSPIKTSSPPNSPPTYTNYNSQSTEADIYLAPTKKTASRDTQPFIPRRRRHTYGEPLTPSRTSAPMSQQRQQLQLQSQPHQRPQSRPLPPAHTSSASISSSSSFSLFPATKPIPQPRYKNHFKRKSDPVPPSPHFTEFIPMDAATPPIYPSYVRQQ</sequence>
<feature type="compositionally biased region" description="Polar residues" evidence="1">
    <location>
        <begin position="18"/>
        <end position="34"/>
    </location>
</feature>
<feature type="region of interest" description="Disordered" evidence="1">
    <location>
        <begin position="15"/>
        <end position="54"/>
    </location>
</feature>
<gene>
    <name evidence="2" type="ORF">GQ26_0550160</name>
</gene>
<evidence type="ECO:0000256" key="1">
    <source>
        <dbReference type="SAM" id="MobiDB-lite"/>
    </source>
</evidence>
<feature type="compositionally biased region" description="Low complexity" evidence="1">
    <location>
        <begin position="529"/>
        <end position="551"/>
    </location>
</feature>
<dbReference type="HOGENOM" id="CLU_375955_0_0_1"/>
<feature type="compositionally biased region" description="Low complexity" evidence="1">
    <location>
        <begin position="624"/>
        <end position="635"/>
    </location>
</feature>
<organism evidence="2">
    <name type="scientific">Talaromyces marneffei PM1</name>
    <dbReference type="NCBI Taxonomy" id="1077442"/>
    <lineage>
        <taxon>Eukaryota</taxon>
        <taxon>Fungi</taxon>
        <taxon>Dikarya</taxon>
        <taxon>Ascomycota</taxon>
        <taxon>Pezizomycotina</taxon>
        <taxon>Eurotiomycetes</taxon>
        <taxon>Eurotiomycetidae</taxon>
        <taxon>Eurotiales</taxon>
        <taxon>Trichocomaceae</taxon>
        <taxon>Talaromyces</taxon>
        <taxon>Talaromyces sect. Talaromyces</taxon>
    </lineage>
</organism>
<dbReference type="EMBL" id="JPOX01000055">
    <property type="protein sequence ID" value="KFX41696.1"/>
    <property type="molecule type" value="Genomic_DNA"/>
</dbReference>
<feature type="compositionally biased region" description="Polar residues" evidence="1">
    <location>
        <begin position="318"/>
        <end position="328"/>
    </location>
</feature>
<name>A0A093V4M0_TALMA</name>
<evidence type="ECO:0000313" key="2">
    <source>
        <dbReference type="EMBL" id="KFX41696.1"/>
    </source>
</evidence>
<proteinExistence type="predicted"/>
<feature type="compositionally biased region" description="Basic and acidic residues" evidence="1">
    <location>
        <begin position="184"/>
        <end position="194"/>
    </location>
</feature>
<feature type="region of interest" description="Disordered" evidence="1">
    <location>
        <begin position="166"/>
        <end position="355"/>
    </location>
</feature>
<feature type="compositionally biased region" description="Basic and acidic residues" evidence="1">
    <location>
        <begin position="220"/>
        <end position="237"/>
    </location>
</feature>
<feature type="compositionally biased region" description="Low complexity" evidence="1">
    <location>
        <begin position="597"/>
        <end position="615"/>
    </location>
</feature>
<feature type="compositionally biased region" description="Basic and acidic residues" evidence="1">
    <location>
        <begin position="278"/>
        <end position="291"/>
    </location>
</feature>
<reference evidence="2" key="2">
    <citation type="journal article" date="2014" name="PLoS Genet.">
        <title>Signature gene expression reveals novel clues to the molecular mechanisms of dimorphic transition in Penicillium marneffei.</title>
        <authorList>
            <person name="Yang E."/>
            <person name="Wang G."/>
            <person name="Cai J."/>
            <person name="Woo P.C."/>
            <person name="Lau S.K."/>
            <person name="Yuen K.-Y."/>
            <person name="Chow W.-N."/>
            <person name="Lin X."/>
        </authorList>
    </citation>
    <scope>NUCLEOTIDE SEQUENCE</scope>
    <source>
        <strain evidence="2">PM1</strain>
    </source>
</reference>